<keyword evidence="3" id="KW-1185">Reference proteome</keyword>
<protein>
    <submittedName>
        <fullName evidence="2">Uncharacterized protein</fullName>
    </submittedName>
</protein>
<name>A0A9Q0BSB0_9MUSC</name>
<dbReference type="EMBL" id="JAMKOV010000002">
    <property type="protein sequence ID" value="KAI8041974.1"/>
    <property type="molecule type" value="Genomic_DNA"/>
</dbReference>
<dbReference type="AlphaFoldDB" id="A0A9Q0BSB0"/>
<dbReference type="Proteomes" id="UP001059596">
    <property type="component" value="Unassembled WGS sequence"/>
</dbReference>
<evidence type="ECO:0000313" key="2">
    <source>
        <dbReference type="EMBL" id="KAI8041974.1"/>
    </source>
</evidence>
<reference evidence="2" key="1">
    <citation type="journal article" date="2023" name="Genome Biol. Evol.">
        <title>Long-read-based Genome Assembly of Drosophila gunungcola Reveals Fewer Chemosensory Genes in Flower-breeding Species.</title>
        <authorList>
            <person name="Negi A."/>
            <person name="Liao B.Y."/>
            <person name="Yeh S.D."/>
        </authorList>
    </citation>
    <scope>NUCLEOTIDE SEQUENCE</scope>
    <source>
        <strain evidence="2">Sukarami</strain>
    </source>
</reference>
<gene>
    <name evidence="2" type="ORF">M5D96_003272</name>
</gene>
<keyword evidence="1" id="KW-0175">Coiled coil</keyword>
<organism evidence="2 3">
    <name type="scientific">Drosophila gunungcola</name>
    <name type="common">fruit fly</name>
    <dbReference type="NCBI Taxonomy" id="103775"/>
    <lineage>
        <taxon>Eukaryota</taxon>
        <taxon>Metazoa</taxon>
        <taxon>Ecdysozoa</taxon>
        <taxon>Arthropoda</taxon>
        <taxon>Hexapoda</taxon>
        <taxon>Insecta</taxon>
        <taxon>Pterygota</taxon>
        <taxon>Neoptera</taxon>
        <taxon>Endopterygota</taxon>
        <taxon>Diptera</taxon>
        <taxon>Brachycera</taxon>
        <taxon>Muscomorpha</taxon>
        <taxon>Ephydroidea</taxon>
        <taxon>Drosophilidae</taxon>
        <taxon>Drosophila</taxon>
        <taxon>Sophophora</taxon>
    </lineage>
</organism>
<accession>A0A9Q0BSB0</accession>
<evidence type="ECO:0000313" key="3">
    <source>
        <dbReference type="Proteomes" id="UP001059596"/>
    </source>
</evidence>
<proteinExistence type="predicted"/>
<feature type="coiled-coil region" evidence="1">
    <location>
        <begin position="65"/>
        <end position="241"/>
    </location>
</feature>
<sequence length="302" mass="35773">MYGEEKDICNCPCEKSSLSQTNASEGQQQMMLARPELWTQQKSEASMKVFTTVMLHTWRQRRKEVRQLQNEVQSLQTCYMKSKNQLHVYGTLMRVEQKRNSELQLQLKQSTMNIEKVRNSCKSLASTVRNLKKEKIQLQTDLEQGRQEFDELEEVSGQNKKLLFTARLEQSNLQKLLTDEQRINQNLHQENDQLVKEVVLAEGREAKYRQSEELEQLRVSAQHMTNQITELRQKINQSRTSFFSVLGEPSSRLNFSHLRNNVIAPIQRSQMWINFRRYSSNVMYLFCLYFLPAMPVRYHRKK</sequence>
<evidence type="ECO:0000256" key="1">
    <source>
        <dbReference type="SAM" id="Coils"/>
    </source>
</evidence>
<comment type="caution">
    <text evidence="2">The sequence shown here is derived from an EMBL/GenBank/DDBJ whole genome shotgun (WGS) entry which is preliminary data.</text>
</comment>